<feature type="region of interest" description="Disordered" evidence="1">
    <location>
        <begin position="285"/>
        <end position="337"/>
    </location>
</feature>
<organism evidence="2 3">
    <name type="scientific">Tanacetum coccineum</name>
    <dbReference type="NCBI Taxonomy" id="301880"/>
    <lineage>
        <taxon>Eukaryota</taxon>
        <taxon>Viridiplantae</taxon>
        <taxon>Streptophyta</taxon>
        <taxon>Embryophyta</taxon>
        <taxon>Tracheophyta</taxon>
        <taxon>Spermatophyta</taxon>
        <taxon>Magnoliopsida</taxon>
        <taxon>eudicotyledons</taxon>
        <taxon>Gunneridae</taxon>
        <taxon>Pentapetalae</taxon>
        <taxon>asterids</taxon>
        <taxon>campanulids</taxon>
        <taxon>Asterales</taxon>
        <taxon>Asteraceae</taxon>
        <taxon>Asteroideae</taxon>
        <taxon>Anthemideae</taxon>
        <taxon>Anthemidinae</taxon>
        <taxon>Tanacetum</taxon>
    </lineage>
</organism>
<evidence type="ECO:0000313" key="3">
    <source>
        <dbReference type="Proteomes" id="UP001151760"/>
    </source>
</evidence>
<feature type="compositionally biased region" description="Basic and acidic residues" evidence="1">
    <location>
        <begin position="310"/>
        <end position="327"/>
    </location>
</feature>
<accession>A0ABQ5E9X3</accession>
<evidence type="ECO:0000256" key="1">
    <source>
        <dbReference type="SAM" id="MobiDB-lite"/>
    </source>
</evidence>
<dbReference type="Proteomes" id="UP001151760">
    <property type="component" value="Unassembled WGS sequence"/>
</dbReference>
<feature type="compositionally biased region" description="Basic and acidic residues" evidence="1">
    <location>
        <begin position="285"/>
        <end position="295"/>
    </location>
</feature>
<evidence type="ECO:0000313" key="2">
    <source>
        <dbReference type="EMBL" id="GJT47679.1"/>
    </source>
</evidence>
<dbReference type="EMBL" id="BQNB010016088">
    <property type="protein sequence ID" value="GJT47679.1"/>
    <property type="molecule type" value="Genomic_DNA"/>
</dbReference>
<feature type="region of interest" description="Disordered" evidence="1">
    <location>
        <begin position="242"/>
        <end position="269"/>
    </location>
</feature>
<reference evidence="2" key="2">
    <citation type="submission" date="2022-01" db="EMBL/GenBank/DDBJ databases">
        <authorList>
            <person name="Yamashiro T."/>
            <person name="Shiraishi A."/>
            <person name="Satake H."/>
            <person name="Nakayama K."/>
        </authorList>
    </citation>
    <scope>NUCLEOTIDE SEQUENCE</scope>
</reference>
<reference evidence="2" key="1">
    <citation type="journal article" date="2022" name="Int. J. Mol. Sci.">
        <title>Draft Genome of Tanacetum Coccineum: Genomic Comparison of Closely Related Tanacetum-Family Plants.</title>
        <authorList>
            <person name="Yamashiro T."/>
            <person name="Shiraishi A."/>
            <person name="Nakayama K."/>
            <person name="Satake H."/>
        </authorList>
    </citation>
    <scope>NUCLEOTIDE SEQUENCE</scope>
</reference>
<protein>
    <submittedName>
        <fullName evidence="2">Nucleotide-binding alpha-beta plait domain-containing protein</fullName>
    </submittedName>
</protein>
<comment type="caution">
    <text evidence="2">The sequence shown here is derived from an EMBL/GenBank/DDBJ whole genome shotgun (WGS) entry which is preliminary data.</text>
</comment>
<name>A0ABQ5E9X3_9ASTR</name>
<gene>
    <name evidence="2" type="ORF">Tco_0973836</name>
</gene>
<feature type="compositionally biased region" description="Basic and acidic residues" evidence="1">
    <location>
        <begin position="244"/>
        <end position="260"/>
    </location>
</feature>
<keyword evidence="3" id="KW-1185">Reference proteome</keyword>
<sequence length="398" mass="44556">MGVKGPVNSYVHAVKGGTPSVNVEAVSSPAMVLEDDCLNQQDLAHSLMGRVKELASLSNLKKVLANEGFDNIEIEYLGELWVLLKFASEESKNLFQENAGVGTWFSQLQQASMDFIIDGRITWVEIEGIPFKLWSENTLKRIASRWGVVLHVDDQEDGCLHRRRMCIKTKFDKNIFESFKIIFRGKIFWIRAKEALGWVPDLLEDNEEDYESDWESKEGDVKGDDVGLKSCSILGEDSDVEGVSETKFEAGSHNSNKEDVFGGQMDSPSDDPFKIYELLNKEKEDINKGPSHDSSLKYPPGFTPSVDMEEQNKKSGESEKVSGERSHKGLKKGPNEDIAESICSGHFKKSELPRTRGSILHLMEELVKVGQVMGYNMDGCTKNMEVIIQSQGVNDGYQ</sequence>
<proteinExistence type="predicted"/>